<dbReference type="AlphaFoldDB" id="A0A8H4KT67"/>
<organism evidence="2 3">
    <name type="scientific">Fusarium austroafricanum</name>
    <dbReference type="NCBI Taxonomy" id="2364996"/>
    <lineage>
        <taxon>Eukaryota</taxon>
        <taxon>Fungi</taxon>
        <taxon>Dikarya</taxon>
        <taxon>Ascomycota</taxon>
        <taxon>Pezizomycotina</taxon>
        <taxon>Sordariomycetes</taxon>
        <taxon>Hypocreomycetidae</taxon>
        <taxon>Hypocreales</taxon>
        <taxon>Nectriaceae</taxon>
        <taxon>Fusarium</taxon>
        <taxon>Fusarium concolor species complex</taxon>
    </lineage>
</organism>
<proteinExistence type="predicted"/>
<comment type="caution">
    <text evidence="2">The sequence shown here is derived from an EMBL/GenBank/DDBJ whole genome shotgun (WGS) entry which is preliminary data.</text>
</comment>
<dbReference type="OrthoDB" id="5091578at2759"/>
<name>A0A8H4KT67_9HYPO</name>
<evidence type="ECO:0000313" key="2">
    <source>
        <dbReference type="EMBL" id="KAF4454828.1"/>
    </source>
</evidence>
<sequence>MVKLTLLIAALASSVFADKAVDSVTEVPYKAGGHEGCITYAHLQALAHTYTQLNGLEKLPPIPDKYTENPTACIPESLFDKYYDAVVAIAKEQKLLENFSKSPRGVEIFKRIRDCPEIKAAAIGKKNTYSCISADNPAACESCMNFGTANFAVAIGGCISKGKGAFCCAAAATAFSTYYTQTCLEK</sequence>
<keyword evidence="1" id="KW-0732">Signal</keyword>
<dbReference type="Proteomes" id="UP000605986">
    <property type="component" value="Unassembled WGS sequence"/>
</dbReference>
<feature type="chain" id="PRO_5034477183" evidence="1">
    <location>
        <begin position="18"/>
        <end position="186"/>
    </location>
</feature>
<dbReference type="EMBL" id="JAADJG010000115">
    <property type="protein sequence ID" value="KAF4454828.1"/>
    <property type="molecule type" value="Genomic_DNA"/>
</dbReference>
<feature type="signal peptide" evidence="1">
    <location>
        <begin position="1"/>
        <end position="17"/>
    </location>
</feature>
<keyword evidence="3" id="KW-1185">Reference proteome</keyword>
<accession>A0A8H4KT67</accession>
<evidence type="ECO:0000313" key="3">
    <source>
        <dbReference type="Proteomes" id="UP000605986"/>
    </source>
</evidence>
<reference evidence="2" key="1">
    <citation type="submission" date="2020-01" db="EMBL/GenBank/DDBJ databases">
        <title>Identification and distribution of gene clusters putatively required for synthesis of sphingolipid metabolism inhibitors in phylogenetically diverse species of the filamentous fungus Fusarium.</title>
        <authorList>
            <person name="Kim H.-S."/>
            <person name="Busman M."/>
            <person name="Brown D.W."/>
            <person name="Divon H."/>
            <person name="Uhlig S."/>
            <person name="Proctor R.H."/>
        </authorList>
    </citation>
    <scope>NUCLEOTIDE SEQUENCE</scope>
    <source>
        <strain evidence="2">NRRL 53441</strain>
    </source>
</reference>
<protein>
    <submittedName>
        <fullName evidence="2">Uncharacterized protein</fullName>
    </submittedName>
</protein>
<gene>
    <name evidence="2" type="ORF">F53441_2698</name>
</gene>
<evidence type="ECO:0000256" key="1">
    <source>
        <dbReference type="SAM" id="SignalP"/>
    </source>
</evidence>